<evidence type="ECO:0000259" key="12">
    <source>
        <dbReference type="PROSITE" id="PS51202"/>
    </source>
</evidence>
<organism evidence="13 14">
    <name type="scientific">Oleiphilus messinensis</name>
    <dbReference type="NCBI Taxonomy" id="141451"/>
    <lineage>
        <taxon>Bacteria</taxon>
        <taxon>Pseudomonadati</taxon>
        <taxon>Pseudomonadota</taxon>
        <taxon>Gammaproteobacteria</taxon>
        <taxon>Oceanospirillales</taxon>
        <taxon>Oleiphilaceae</taxon>
        <taxon>Oleiphilus</taxon>
    </lineage>
</organism>
<evidence type="ECO:0000256" key="10">
    <source>
        <dbReference type="SAM" id="Phobius"/>
    </source>
</evidence>
<sequence>MTSGMLNEIIIILTLTVLLAAWLQRYGIPTILLYFLVGIVVGPNVTGLVSDPHAYHILAEFGVAFLLFTLGLEFSLPRLFALRKTVFGMGSLQVVICLAVFLVANLAWGSELSTAFIAASALALSSTAIVTKELARYQQINTRHGQIAIGILLFQDIAAVVLLIFLSATGKSGDSGLFMTLIWTLIKGAGYFLFIGWSGKYILPPLFTRISATKSQELFVLTVLTVALSAAAIAHFLGLAMALGAFMAGMMLGESHFRHQIENEIRPFRDLLLGLFFVSIGFMVDFELLTEYWYRILFFSACLIIFKCALITLLCVLLGDKHSDALRAGVVLCQGGEFGFALIAMGQGDQLIPVDQASFFVSIIVVSMAVTPFLMKHVDPIAQTVLRRLSRSTQTDPLPAFAHDSVADSHSETAVEQNNSEKQQHVMILGYGRVGQALGRFMQQEDIPYVAIDDDPARVRMARDAGETVFFGDTRNLSILEKLGLDHAALVVISFDDYLTSKHIIVAIRATGNSRPIIVRSRDDSHADVLIESGADEVIPEIHEASLTIVSAVMASLNISNDRIDNLLNSVRASRYNVLKGYFLGEKSRQSLSPDVDAQIMQPVYLPQGAWACSKAPGELNLGPHGVTLHSIRRQEQTLLAPYENLLFERGDIVVLGGKVSQVEAAEAYLLTGVH</sequence>
<dbReference type="GO" id="GO:1902600">
    <property type="term" value="P:proton transmembrane transport"/>
    <property type="evidence" value="ECO:0007669"/>
    <property type="project" value="InterPro"/>
</dbReference>
<evidence type="ECO:0000256" key="4">
    <source>
        <dbReference type="ARBA" id="ARBA00022538"/>
    </source>
</evidence>
<feature type="transmembrane region" description="Helical" evidence="10">
    <location>
        <begin position="147"/>
        <end position="170"/>
    </location>
</feature>
<dbReference type="PROSITE" id="PS51202">
    <property type="entry name" value="RCK_C"/>
    <property type="match status" value="1"/>
</dbReference>
<feature type="domain" description="RCK N-terminal" evidence="11">
    <location>
        <begin position="423"/>
        <end position="540"/>
    </location>
</feature>
<dbReference type="EMBL" id="CP021425">
    <property type="protein sequence ID" value="ARU54713.1"/>
    <property type="molecule type" value="Genomic_DNA"/>
</dbReference>
<dbReference type="Proteomes" id="UP000196027">
    <property type="component" value="Chromosome"/>
</dbReference>
<keyword evidence="5 10" id="KW-0812">Transmembrane</keyword>
<dbReference type="SUPFAM" id="SSF116726">
    <property type="entry name" value="TrkA C-terminal domain-like"/>
    <property type="match status" value="1"/>
</dbReference>
<dbReference type="OrthoDB" id="9781411at2"/>
<comment type="subcellular location">
    <subcellularLocation>
        <location evidence="1">Membrane</location>
        <topology evidence="1">Multi-pass membrane protein</topology>
    </subcellularLocation>
</comment>
<evidence type="ECO:0000256" key="6">
    <source>
        <dbReference type="ARBA" id="ARBA00022958"/>
    </source>
</evidence>
<feature type="transmembrane region" description="Helical" evidence="10">
    <location>
        <begin position="114"/>
        <end position="135"/>
    </location>
</feature>
<evidence type="ECO:0000256" key="2">
    <source>
        <dbReference type="ARBA" id="ARBA00022448"/>
    </source>
</evidence>
<dbReference type="GO" id="GO:0006813">
    <property type="term" value="P:potassium ion transport"/>
    <property type="evidence" value="ECO:0007669"/>
    <property type="project" value="UniProtKB-KW"/>
</dbReference>
<keyword evidence="3" id="KW-0050">Antiport</keyword>
<feature type="transmembrane region" description="Helical" evidence="10">
    <location>
        <begin position="6"/>
        <end position="24"/>
    </location>
</feature>
<evidence type="ECO:0000313" key="14">
    <source>
        <dbReference type="Proteomes" id="UP000196027"/>
    </source>
</evidence>
<dbReference type="Gene3D" id="3.40.50.720">
    <property type="entry name" value="NAD(P)-binding Rossmann-like Domain"/>
    <property type="match status" value="1"/>
</dbReference>
<proteinExistence type="predicted"/>
<dbReference type="Gene3D" id="1.20.1530.20">
    <property type="match status" value="1"/>
</dbReference>
<dbReference type="SUPFAM" id="SSF51735">
    <property type="entry name" value="NAD(P)-binding Rossmann-fold domains"/>
    <property type="match status" value="1"/>
</dbReference>
<evidence type="ECO:0000256" key="7">
    <source>
        <dbReference type="ARBA" id="ARBA00022989"/>
    </source>
</evidence>
<dbReference type="GO" id="GO:0015297">
    <property type="term" value="F:antiporter activity"/>
    <property type="evidence" value="ECO:0007669"/>
    <property type="project" value="UniProtKB-KW"/>
</dbReference>
<protein>
    <submittedName>
        <fullName evidence="13">Kef-type K+ transport system membrane protein</fullName>
    </submittedName>
</protein>
<keyword evidence="2" id="KW-0813">Transport</keyword>
<dbReference type="PANTHER" id="PTHR46157">
    <property type="entry name" value="K(+) EFFLUX ANTIPORTER 3, CHLOROPLASTIC"/>
    <property type="match status" value="1"/>
</dbReference>
<dbReference type="AlphaFoldDB" id="A0A1Y0I5N0"/>
<feature type="domain" description="RCK C-terminal" evidence="12">
    <location>
        <begin position="587"/>
        <end position="672"/>
    </location>
</feature>
<feature type="transmembrane region" description="Helical" evidence="10">
    <location>
        <begin position="31"/>
        <end position="49"/>
    </location>
</feature>
<feature type="transmembrane region" description="Helical" evidence="10">
    <location>
        <begin position="55"/>
        <end position="74"/>
    </location>
</feature>
<evidence type="ECO:0000256" key="1">
    <source>
        <dbReference type="ARBA" id="ARBA00004141"/>
    </source>
</evidence>
<feature type="transmembrane region" description="Helical" evidence="10">
    <location>
        <begin position="218"/>
        <end position="251"/>
    </location>
</feature>
<gene>
    <name evidence="13" type="ORF">OLMES_0610</name>
</gene>
<evidence type="ECO:0000256" key="9">
    <source>
        <dbReference type="ARBA" id="ARBA00023136"/>
    </source>
</evidence>
<feature type="transmembrane region" description="Helical" evidence="10">
    <location>
        <begin position="271"/>
        <end position="289"/>
    </location>
</feature>
<keyword evidence="6" id="KW-0630">Potassium</keyword>
<dbReference type="Pfam" id="PF02254">
    <property type="entry name" value="TrkA_N"/>
    <property type="match status" value="1"/>
</dbReference>
<feature type="transmembrane region" description="Helical" evidence="10">
    <location>
        <begin position="176"/>
        <end position="197"/>
    </location>
</feature>
<name>A0A1Y0I5N0_9GAMM</name>
<dbReference type="PANTHER" id="PTHR46157:SF4">
    <property type="entry name" value="K(+) EFFLUX ANTIPORTER 3, CHLOROPLASTIC"/>
    <property type="match status" value="1"/>
</dbReference>
<evidence type="ECO:0000259" key="11">
    <source>
        <dbReference type="PROSITE" id="PS51201"/>
    </source>
</evidence>
<dbReference type="InterPro" id="IPR006037">
    <property type="entry name" value="RCK_C"/>
</dbReference>
<keyword evidence="14" id="KW-1185">Reference proteome</keyword>
<evidence type="ECO:0000256" key="3">
    <source>
        <dbReference type="ARBA" id="ARBA00022449"/>
    </source>
</evidence>
<dbReference type="GO" id="GO:0005886">
    <property type="term" value="C:plasma membrane"/>
    <property type="evidence" value="ECO:0007669"/>
    <property type="project" value="TreeGrafter"/>
</dbReference>
<evidence type="ECO:0000313" key="13">
    <source>
        <dbReference type="EMBL" id="ARU54713.1"/>
    </source>
</evidence>
<keyword evidence="7 10" id="KW-1133">Transmembrane helix</keyword>
<accession>A0A1Y0I5N0</accession>
<dbReference type="KEGG" id="ome:OLMES_0610"/>
<evidence type="ECO:0000256" key="8">
    <source>
        <dbReference type="ARBA" id="ARBA00023065"/>
    </source>
</evidence>
<evidence type="ECO:0000256" key="5">
    <source>
        <dbReference type="ARBA" id="ARBA00022692"/>
    </source>
</evidence>
<dbReference type="GO" id="GO:0008324">
    <property type="term" value="F:monoatomic cation transmembrane transporter activity"/>
    <property type="evidence" value="ECO:0007669"/>
    <property type="project" value="InterPro"/>
</dbReference>
<feature type="transmembrane region" description="Helical" evidence="10">
    <location>
        <begin position="86"/>
        <end position="108"/>
    </location>
</feature>
<feature type="transmembrane region" description="Helical" evidence="10">
    <location>
        <begin position="296"/>
        <end position="319"/>
    </location>
</feature>
<dbReference type="InterPro" id="IPR003148">
    <property type="entry name" value="RCK_N"/>
</dbReference>
<reference evidence="13 14" key="1">
    <citation type="submission" date="2017-05" db="EMBL/GenBank/DDBJ databases">
        <title>Genomic insights into alkan degradation activity of Oleiphilus messinensis.</title>
        <authorList>
            <person name="Kozyavkin S.A."/>
            <person name="Slesarev A.I."/>
            <person name="Golyshin P.N."/>
            <person name="Korzhenkov A."/>
            <person name="Golyshina O.N."/>
            <person name="Toshchakov S.V."/>
        </authorList>
    </citation>
    <scope>NUCLEOTIDE SEQUENCE [LARGE SCALE GENOMIC DNA]</scope>
    <source>
        <strain evidence="13 14">ME102</strain>
    </source>
</reference>
<dbReference type="InterPro" id="IPR036721">
    <property type="entry name" value="RCK_C_sf"/>
</dbReference>
<dbReference type="Pfam" id="PF00999">
    <property type="entry name" value="Na_H_Exchanger"/>
    <property type="match status" value="1"/>
</dbReference>
<dbReference type="InterPro" id="IPR036291">
    <property type="entry name" value="NAD(P)-bd_dom_sf"/>
</dbReference>
<dbReference type="InterPro" id="IPR006153">
    <property type="entry name" value="Cation/H_exchanger_TM"/>
</dbReference>
<dbReference type="InterPro" id="IPR038770">
    <property type="entry name" value="Na+/solute_symporter_sf"/>
</dbReference>
<dbReference type="Gene3D" id="3.30.70.1450">
    <property type="entry name" value="Regulator of K+ conductance, C-terminal domain"/>
    <property type="match status" value="1"/>
</dbReference>
<dbReference type="PROSITE" id="PS51201">
    <property type="entry name" value="RCK_N"/>
    <property type="match status" value="1"/>
</dbReference>
<keyword evidence="4" id="KW-0633">Potassium transport</keyword>
<keyword evidence="8" id="KW-0406">Ion transport</keyword>
<keyword evidence="9 10" id="KW-0472">Membrane</keyword>